<dbReference type="GO" id="GO:0003677">
    <property type="term" value="F:DNA binding"/>
    <property type="evidence" value="ECO:0007669"/>
    <property type="project" value="UniProtKB-KW"/>
</dbReference>
<dbReference type="Gene3D" id="1.10.10.10">
    <property type="entry name" value="Winged helix-like DNA-binding domain superfamily/Winged helix DNA-binding domain"/>
    <property type="match status" value="1"/>
</dbReference>
<keyword evidence="2" id="KW-0238">DNA-binding</keyword>
<reference evidence="2 3" key="1">
    <citation type="submission" date="2019-03" db="EMBL/GenBank/DDBJ databases">
        <title>Genomic Encyclopedia of Type Strains, Phase III (KMG-III): the genomes of soil and plant-associated and newly described type strains.</title>
        <authorList>
            <person name="Whitman W."/>
        </authorList>
    </citation>
    <scope>NUCLEOTIDE SEQUENCE [LARGE SCALE GENOMIC DNA]</scope>
    <source>
        <strain evidence="2 3">VKM Ac-2573</strain>
    </source>
</reference>
<dbReference type="SUPFAM" id="SSF46785">
    <property type="entry name" value="Winged helix' DNA-binding domain"/>
    <property type="match status" value="1"/>
</dbReference>
<dbReference type="PANTHER" id="PTHR33164:SF103">
    <property type="entry name" value="REGULATORY PROTEIN MARR"/>
    <property type="match status" value="1"/>
</dbReference>
<dbReference type="PANTHER" id="PTHR33164">
    <property type="entry name" value="TRANSCRIPTIONAL REGULATOR, MARR FAMILY"/>
    <property type="match status" value="1"/>
</dbReference>
<dbReference type="EMBL" id="SODP01000002">
    <property type="protein sequence ID" value="TDW70102.1"/>
    <property type="molecule type" value="Genomic_DNA"/>
</dbReference>
<dbReference type="PROSITE" id="PS50995">
    <property type="entry name" value="HTH_MARR_2"/>
    <property type="match status" value="1"/>
</dbReference>
<protein>
    <submittedName>
        <fullName evidence="2">DNA-binding MarR family transcriptional regulator</fullName>
    </submittedName>
</protein>
<feature type="domain" description="HTH marR-type" evidence="1">
    <location>
        <begin position="1"/>
        <end position="131"/>
    </location>
</feature>
<dbReference type="Pfam" id="PF12802">
    <property type="entry name" value="MarR_2"/>
    <property type="match status" value="1"/>
</dbReference>
<dbReference type="InterPro" id="IPR000835">
    <property type="entry name" value="HTH_MarR-typ"/>
</dbReference>
<gene>
    <name evidence="2" type="ORF">EV653_4136</name>
</gene>
<dbReference type="GO" id="GO:0006950">
    <property type="term" value="P:response to stress"/>
    <property type="evidence" value="ECO:0007669"/>
    <property type="project" value="TreeGrafter"/>
</dbReference>
<proteinExistence type="predicted"/>
<evidence type="ECO:0000259" key="1">
    <source>
        <dbReference type="PROSITE" id="PS50995"/>
    </source>
</evidence>
<dbReference type="AlphaFoldDB" id="A0A4R8C2U3"/>
<dbReference type="Proteomes" id="UP000295146">
    <property type="component" value="Unassembled WGS sequence"/>
</dbReference>
<organism evidence="2 3">
    <name type="scientific">Kribbella pratensis</name>
    <dbReference type="NCBI Taxonomy" id="2512112"/>
    <lineage>
        <taxon>Bacteria</taxon>
        <taxon>Bacillati</taxon>
        <taxon>Actinomycetota</taxon>
        <taxon>Actinomycetes</taxon>
        <taxon>Propionibacteriales</taxon>
        <taxon>Kribbellaceae</taxon>
        <taxon>Kribbella</taxon>
    </lineage>
</organism>
<evidence type="ECO:0000313" key="2">
    <source>
        <dbReference type="EMBL" id="TDW70102.1"/>
    </source>
</evidence>
<sequence length="132" mass="14617">MQDIGIAVKRLQWRHHTEASKRLAELGVSLPQWDVLRRLHEAPDASLHDLAQLTFQTDQSMGSLATRMIARGLIERVDGRGRAVRHAVTPEGERIRKAGAEILESVLTESLSPLSAAERSTLHKLLTKVGQA</sequence>
<dbReference type="GO" id="GO:0003700">
    <property type="term" value="F:DNA-binding transcription factor activity"/>
    <property type="evidence" value="ECO:0007669"/>
    <property type="project" value="InterPro"/>
</dbReference>
<evidence type="ECO:0000313" key="3">
    <source>
        <dbReference type="Proteomes" id="UP000295146"/>
    </source>
</evidence>
<dbReference type="InterPro" id="IPR036388">
    <property type="entry name" value="WH-like_DNA-bd_sf"/>
</dbReference>
<keyword evidence="3" id="KW-1185">Reference proteome</keyword>
<accession>A0A4R8C2U3</accession>
<dbReference type="InterPro" id="IPR036390">
    <property type="entry name" value="WH_DNA-bd_sf"/>
</dbReference>
<comment type="caution">
    <text evidence="2">The sequence shown here is derived from an EMBL/GenBank/DDBJ whole genome shotgun (WGS) entry which is preliminary data.</text>
</comment>
<dbReference type="InterPro" id="IPR039422">
    <property type="entry name" value="MarR/SlyA-like"/>
</dbReference>
<name>A0A4R8C2U3_9ACTN</name>
<dbReference type="SMART" id="SM00347">
    <property type="entry name" value="HTH_MARR"/>
    <property type="match status" value="1"/>
</dbReference>